<name>A0A7Y6C1P3_9BACL</name>
<evidence type="ECO:0000256" key="3">
    <source>
        <dbReference type="ARBA" id="ARBA00048505"/>
    </source>
</evidence>
<evidence type="ECO:0000313" key="5">
    <source>
        <dbReference type="EMBL" id="NUU78957.1"/>
    </source>
</evidence>
<dbReference type="Gene3D" id="3.60.15.10">
    <property type="entry name" value="Ribonuclease Z/Hydroxyacylglutathione hydrolase-like"/>
    <property type="match status" value="1"/>
</dbReference>
<dbReference type="SUPFAM" id="SSF56281">
    <property type="entry name" value="Metallo-hydrolase/oxidoreductase"/>
    <property type="match status" value="1"/>
</dbReference>
<comment type="function">
    <text evidence="2">Counteracts the endogenous Pycsar antiviral defense system. Phosphodiesterase that enables metal-dependent hydrolysis of host cyclic nucleotide Pycsar defense signals such as cCMP and cUMP.</text>
</comment>
<accession>A0A7Y6C1P3</accession>
<dbReference type="PANTHER" id="PTHR15032:SF4">
    <property type="entry name" value="N-ACYL-PHOSPHATIDYLETHANOLAMINE-HYDROLYZING PHOSPHOLIPASE D"/>
    <property type="match status" value="1"/>
</dbReference>
<feature type="domain" description="Metallo-beta-lactamase" evidence="4">
    <location>
        <begin position="91"/>
        <end position="286"/>
    </location>
</feature>
<dbReference type="InterPro" id="IPR036866">
    <property type="entry name" value="RibonucZ/Hydroxyglut_hydro"/>
</dbReference>
<dbReference type="Pfam" id="PF12706">
    <property type="entry name" value="Lactamase_B_2"/>
    <property type="match status" value="1"/>
</dbReference>
<dbReference type="AlphaFoldDB" id="A0A7Y6C1P3"/>
<gene>
    <name evidence="5" type="ORF">HP552_27480</name>
</gene>
<proteinExistence type="predicted"/>
<protein>
    <submittedName>
        <fullName evidence="5">MBL fold metallo-hydrolase</fullName>
    </submittedName>
</protein>
<dbReference type="EMBL" id="JABMCB010000202">
    <property type="protein sequence ID" value="NUU78957.1"/>
    <property type="molecule type" value="Genomic_DNA"/>
</dbReference>
<dbReference type="RefSeq" id="WP_175398556.1">
    <property type="nucleotide sequence ID" value="NZ_JABMCB010000202.1"/>
</dbReference>
<evidence type="ECO:0000259" key="4">
    <source>
        <dbReference type="Pfam" id="PF12706"/>
    </source>
</evidence>
<comment type="catalytic activity">
    <reaction evidence="1">
        <text>3',5'-cyclic CMP + H2O = CMP + H(+)</text>
        <dbReference type="Rhea" id="RHEA:72675"/>
        <dbReference type="ChEBI" id="CHEBI:15377"/>
        <dbReference type="ChEBI" id="CHEBI:15378"/>
        <dbReference type="ChEBI" id="CHEBI:58003"/>
        <dbReference type="ChEBI" id="CHEBI:60377"/>
    </reaction>
    <physiologicalReaction direction="left-to-right" evidence="1">
        <dbReference type="Rhea" id="RHEA:72676"/>
    </physiologicalReaction>
</comment>
<keyword evidence="5" id="KW-0378">Hydrolase</keyword>
<evidence type="ECO:0000313" key="6">
    <source>
        <dbReference type="Proteomes" id="UP000526125"/>
    </source>
</evidence>
<keyword evidence="6" id="KW-1185">Reference proteome</keyword>
<comment type="caution">
    <text evidence="5">The sequence shown here is derived from an EMBL/GenBank/DDBJ whole genome shotgun (WGS) entry which is preliminary data.</text>
</comment>
<evidence type="ECO:0000256" key="1">
    <source>
        <dbReference type="ARBA" id="ARBA00034221"/>
    </source>
</evidence>
<dbReference type="Proteomes" id="UP000526125">
    <property type="component" value="Unassembled WGS sequence"/>
</dbReference>
<dbReference type="GO" id="GO:0016787">
    <property type="term" value="F:hydrolase activity"/>
    <property type="evidence" value="ECO:0007669"/>
    <property type="project" value="UniProtKB-KW"/>
</dbReference>
<comment type="catalytic activity">
    <reaction evidence="3">
        <text>3',5'-cyclic UMP + H2O = UMP + H(+)</text>
        <dbReference type="Rhea" id="RHEA:70575"/>
        <dbReference type="ChEBI" id="CHEBI:15377"/>
        <dbReference type="ChEBI" id="CHEBI:15378"/>
        <dbReference type="ChEBI" id="CHEBI:57865"/>
        <dbReference type="ChEBI" id="CHEBI:184387"/>
    </reaction>
    <physiologicalReaction direction="left-to-right" evidence="3">
        <dbReference type="Rhea" id="RHEA:70576"/>
    </physiologicalReaction>
</comment>
<dbReference type="PANTHER" id="PTHR15032">
    <property type="entry name" value="N-ACYL-PHOSPHATIDYLETHANOLAMINE-HYDROLYZING PHOSPHOLIPASE D"/>
    <property type="match status" value="1"/>
</dbReference>
<organism evidence="5 6">
    <name type="scientific">Paenibacillus xylanilyticus</name>
    <dbReference type="NCBI Taxonomy" id="248903"/>
    <lineage>
        <taxon>Bacteria</taxon>
        <taxon>Bacillati</taxon>
        <taxon>Bacillota</taxon>
        <taxon>Bacilli</taxon>
        <taxon>Bacillales</taxon>
        <taxon>Paenibacillaceae</taxon>
        <taxon>Paenibacillus</taxon>
    </lineage>
</organism>
<dbReference type="GO" id="GO:0005737">
    <property type="term" value="C:cytoplasm"/>
    <property type="evidence" value="ECO:0007669"/>
    <property type="project" value="TreeGrafter"/>
</dbReference>
<dbReference type="InterPro" id="IPR001279">
    <property type="entry name" value="Metallo-B-lactamas"/>
</dbReference>
<sequence length="340" mass="39206">MSSKRRTEYLTSKNFVNGRFKYPVETRVDYSVKALLPILRQYIKGNHRARPKEILPIQRIVTPLSKEDVNKAAVTWLGHSTSLIQLEGRLLLIDPIFEPYSSPYRFGGRRYSEQLPIEIEDLPQIDAVLISHDHYDHLDYRSIRRLKDKVRTFYVPLGVSSHLERWGVAPEKIEELDWWKEAGFEGLKFRCTPAKHASGRGVFKQNSTLWCSWIIEGKHTKIFYSGDSGYGPHFKEIGDHYGPFDLTLIEAGQYDDSGWWPLHMLPEETVQAHIELQGNILLPVHWGAFTLALHDWDEPIKRVLKAAAERNVVIAVPRIGESVEIGSSEIPSVPWWRDIT</sequence>
<reference evidence="5 6" key="1">
    <citation type="submission" date="2020-05" db="EMBL/GenBank/DDBJ databases">
        <title>Genome Sequencing of Type Strains.</title>
        <authorList>
            <person name="Lemaire J.F."/>
            <person name="Inderbitzin P."/>
            <person name="Gregorio O.A."/>
            <person name="Collins S.B."/>
            <person name="Wespe N."/>
            <person name="Knight-Connoni V."/>
        </authorList>
    </citation>
    <scope>NUCLEOTIDE SEQUENCE [LARGE SCALE GENOMIC DNA]</scope>
    <source>
        <strain evidence="5 6">LMG 21957</strain>
    </source>
</reference>
<evidence type="ECO:0000256" key="2">
    <source>
        <dbReference type="ARBA" id="ARBA00034301"/>
    </source>
</evidence>